<comment type="caution">
    <text evidence="6">The sequence shown here is derived from an EMBL/GenBank/DDBJ whole genome shotgun (WGS) entry which is preliminary data.</text>
</comment>
<accession>A0A7J3M5M6</accession>
<keyword evidence="3 4" id="KW-0862">Zinc</keyword>
<comment type="cofactor">
    <cofactor evidence="4">
        <name>Zn(2+)</name>
        <dbReference type="ChEBI" id="CHEBI:29105"/>
    </cofactor>
    <text evidence="4">Binds 1 zinc ion per subunit.</text>
</comment>
<dbReference type="InterPro" id="IPR006680">
    <property type="entry name" value="Amidohydro-rel"/>
</dbReference>
<feature type="binding site" evidence="4">
    <location>
        <position position="291"/>
    </location>
    <ligand>
        <name>Zn(2+)</name>
        <dbReference type="ChEBI" id="CHEBI:29105"/>
    </ligand>
</feature>
<dbReference type="CDD" id="cd01298">
    <property type="entry name" value="ATZ_TRZ_like"/>
    <property type="match status" value="1"/>
</dbReference>
<dbReference type="InterPro" id="IPR032466">
    <property type="entry name" value="Metal_Hydrolase"/>
</dbReference>
<gene>
    <name evidence="4" type="primary">mtaD</name>
    <name evidence="6" type="ORF">ENT52_07725</name>
</gene>
<feature type="binding site" evidence="4">
    <location>
        <position position="86"/>
    </location>
    <ligand>
        <name>substrate</name>
    </ligand>
</feature>
<feature type="binding site" evidence="4">
    <location>
        <position position="58"/>
    </location>
    <ligand>
        <name>Zn(2+)</name>
        <dbReference type="ChEBI" id="CHEBI:29105"/>
    </ligand>
</feature>
<dbReference type="EMBL" id="DSYZ01000143">
    <property type="protein sequence ID" value="HGT83594.1"/>
    <property type="molecule type" value="Genomic_DNA"/>
</dbReference>
<dbReference type="InterPro" id="IPR011059">
    <property type="entry name" value="Metal-dep_hydrolase_composite"/>
</dbReference>
<evidence type="ECO:0000256" key="2">
    <source>
        <dbReference type="ARBA" id="ARBA00022801"/>
    </source>
</evidence>
<comment type="function">
    <text evidence="4">Catalyzes the deamination of 5-methylthioadenosine and S-adenosyl-L-homocysteine into 5-methylthioinosine and S-inosyl-L-homocysteine, respectively. Is also able to deaminate adenosine.</text>
</comment>
<dbReference type="EC" id="3.5.4.31" evidence="4"/>
<feature type="binding site" evidence="4">
    <location>
        <position position="203"/>
    </location>
    <ligand>
        <name>Zn(2+)</name>
        <dbReference type="ChEBI" id="CHEBI:29105"/>
    </ligand>
</feature>
<feature type="domain" description="Amidohydrolase-related" evidence="5">
    <location>
        <begin position="49"/>
        <end position="389"/>
    </location>
</feature>
<dbReference type="AlphaFoldDB" id="A0A7J3M5M6"/>
<keyword evidence="2 4" id="KW-0378">Hydrolase</keyword>
<dbReference type="PANTHER" id="PTHR43794:SF11">
    <property type="entry name" value="AMIDOHYDROLASE-RELATED DOMAIN-CONTAINING PROTEIN"/>
    <property type="match status" value="1"/>
</dbReference>
<name>A0A7J3M5M6_ARCFL</name>
<proteinExistence type="inferred from homology"/>
<feature type="binding site" evidence="4">
    <location>
        <position position="291"/>
    </location>
    <ligand>
        <name>substrate</name>
    </ligand>
</feature>
<evidence type="ECO:0000256" key="1">
    <source>
        <dbReference type="ARBA" id="ARBA00022723"/>
    </source>
</evidence>
<comment type="catalytic activity">
    <reaction evidence="4">
        <text>S-adenosyl-L-homocysteine + H2O + H(+) = S-inosyl-L-homocysteine + NH4(+)</text>
        <dbReference type="Rhea" id="RHEA:20716"/>
        <dbReference type="ChEBI" id="CHEBI:15377"/>
        <dbReference type="ChEBI" id="CHEBI:15378"/>
        <dbReference type="ChEBI" id="CHEBI:28938"/>
        <dbReference type="ChEBI" id="CHEBI:57856"/>
        <dbReference type="ChEBI" id="CHEBI:57985"/>
        <dbReference type="EC" id="3.5.4.28"/>
    </reaction>
</comment>
<dbReference type="EC" id="3.5.4.28" evidence="4"/>
<feature type="binding site" evidence="4">
    <location>
        <position position="60"/>
    </location>
    <ligand>
        <name>Zn(2+)</name>
        <dbReference type="ChEBI" id="CHEBI:29105"/>
    </ligand>
</feature>
<organism evidence="6">
    <name type="scientific">Archaeoglobus fulgidus</name>
    <dbReference type="NCBI Taxonomy" id="2234"/>
    <lineage>
        <taxon>Archaea</taxon>
        <taxon>Methanobacteriati</taxon>
        <taxon>Methanobacteriota</taxon>
        <taxon>Archaeoglobi</taxon>
        <taxon>Archaeoglobales</taxon>
        <taxon>Archaeoglobaceae</taxon>
        <taxon>Archaeoglobus</taxon>
    </lineage>
</organism>
<keyword evidence="1 4" id="KW-0479">Metal-binding</keyword>
<dbReference type="SUPFAM" id="SSF51556">
    <property type="entry name" value="Metallo-dependent hydrolases"/>
    <property type="match status" value="1"/>
</dbReference>
<dbReference type="Gene3D" id="2.30.40.10">
    <property type="entry name" value="Urease, subunit C, domain 1"/>
    <property type="match status" value="1"/>
</dbReference>
<comment type="similarity">
    <text evidence="4">Belongs to the metallo-dependent hydrolases superfamily. MTA/SAH deaminase family.</text>
</comment>
<dbReference type="HAMAP" id="MF_01281">
    <property type="entry name" value="MTA_SAH_deamin"/>
    <property type="match status" value="1"/>
</dbReference>
<evidence type="ECO:0000256" key="3">
    <source>
        <dbReference type="ARBA" id="ARBA00022833"/>
    </source>
</evidence>
<sequence>MFDLVIKNGLCFIDDRFVECNIGIEGNRIASISKEKLRGEEEINAKDCLVLPGFFNAHTHSAMTLLRGYAEALPLKEWLEKVWKIEAKLNETSIYWGAMIACIEMLKHGFTCFADMYIHMDSVAKAVQDTGIRAVLGYGMADRGIPERGEEELGIAMKFIENWEGRERIKTMLTPHAIYTCSADFLKKINEFARRKGLLKHIHASETLWEVRESKKRFGKTPISFLDSIGFLDEKTILAHCVWVSDEEMGILAERGVSVTHCPSSNLKLSSGIAKIAEMVEKGVNVAIGTDGAASNNLLNPFVEIRTATLMQQLRRKFIPPQKFIQMASENGYRAYKIEGGRLEQGKLADLLILELKSNHAPFYDLTNSIVFATLGCEVRDTIVDGKIVVEDRQTIFVDEEKAVDKVLNIAKTLLL</sequence>
<dbReference type="PANTHER" id="PTHR43794">
    <property type="entry name" value="AMINOHYDROLASE SSNA-RELATED"/>
    <property type="match status" value="1"/>
</dbReference>
<dbReference type="SUPFAM" id="SSF51338">
    <property type="entry name" value="Composite domain of metallo-dependent hydrolases"/>
    <property type="match status" value="1"/>
</dbReference>
<dbReference type="InterPro" id="IPR050287">
    <property type="entry name" value="MTA/SAH_deaminase"/>
</dbReference>
<feature type="binding site" evidence="4">
    <location>
        <position position="176"/>
    </location>
    <ligand>
        <name>substrate</name>
    </ligand>
</feature>
<evidence type="ECO:0000259" key="5">
    <source>
        <dbReference type="Pfam" id="PF01979"/>
    </source>
</evidence>
<dbReference type="Gene3D" id="3.20.20.140">
    <property type="entry name" value="Metal-dependent hydrolases"/>
    <property type="match status" value="1"/>
</dbReference>
<comment type="catalytic activity">
    <reaction evidence="4">
        <text>S-methyl-5'-thioadenosine + H2O + H(+) = S-methyl-5'-thioinosine + NH4(+)</text>
        <dbReference type="Rhea" id="RHEA:25025"/>
        <dbReference type="ChEBI" id="CHEBI:15377"/>
        <dbReference type="ChEBI" id="CHEBI:15378"/>
        <dbReference type="ChEBI" id="CHEBI:17509"/>
        <dbReference type="ChEBI" id="CHEBI:28938"/>
        <dbReference type="ChEBI" id="CHEBI:48595"/>
        <dbReference type="EC" id="3.5.4.31"/>
    </reaction>
</comment>
<evidence type="ECO:0000313" key="6">
    <source>
        <dbReference type="EMBL" id="HGT83594.1"/>
    </source>
</evidence>
<protein>
    <recommendedName>
        <fullName evidence="4">5-methylthioadenosine/S-adenosylhomocysteine deaminase</fullName>
        <shortName evidence="4">MTA/SAH deaminase</shortName>
        <ecNumber evidence="4">3.5.4.28</ecNumber>
        <ecNumber evidence="4">3.5.4.31</ecNumber>
    </recommendedName>
</protein>
<evidence type="ECO:0000256" key="4">
    <source>
        <dbReference type="HAMAP-Rule" id="MF_01281"/>
    </source>
</evidence>
<dbReference type="FunFam" id="3.20.20.140:FF:000014">
    <property type="entry name" value="5-methylthioadenosine/S-adenosylhomocysteine deaminase"/>
    <property type="match status" value="1"/>
</dbReference>
<feature type="binding site" evidence="4">
    <location>
        <position position="206"/>
    </location>
    <ligand>
        <name>substrate</name>
    </ligand>
</feature>
<dbReference type="Pfam" id="PF01979">
    <property type="entry name" value="Amidohydro_1"/>
    <property type="match status" value="1"/>
</dbReference>
<dbReference type="GO" id="GO:0046872">
    <property type="term" value="F:metal ion binding"/>
    <property type="evidence" value="ECO:0007669"/>
    <property type="project" value="UniProtKB-KW"/>
</dbReference>
<dbReference type="GO" id="GO:0090614">
    <property type="term" value="F:5'-methylthioadenosine deaminase activity"/>
    <property type="evidence" value="ECO:0007669"/>
    <property type="project" value="UniProtKB-UniRule"/>
</dbReference>
<comment type="caution">
    <text evidence="4">Lacks conserved residue(s) required for the propagation of feature annotation.</text>
</comment>
<feature type="binding site" evidence="4">
    <location>
        <position position="148"/>
    </location>
    <ligand>
        <name>substrate</name>
    </ligand>
</feature>
<dbReference type="InterPro" id="IPR023512">
    <property type="entry name" value="Deaminase_MtaD/DadD"/>
</dbReference>
<dbReference type="GO" id="GO:0050270">
    <property type="term" value="F:S-adenosylhomocysteine deaminase activity"/>
    <property type="evidence" value="ECO:0007669"/>
    <property type="project" value="UniProtKB-UniRule"/>
</dbReference>
<reference evidence="6" key="1">
    <citation type="journal article" date="2020" name="mSystems">
        <title>Genome- and Community-Level Interaction Insights into Carbon Utilization and Element Cycling Functions of Hydrothermarchaeota in Hydrothermal Sediment.</title>
        <authorList>
            <person name="Zhou Z."/>
            <person name="Liu Y."/>
            <person name="Xu W."/>
            <person name="Pan J."/>
            <person name="Luo Z.H."/>
            <person name="Li M."/>
        </authorList>
    </citation>
    <scope>NUCLEOTIDE SEQUENCE [LARGE SCALE GENOMIC DNA]</scope>
    <source>
        <strain evidence="6">SpSt-587</strain>
    </source>
</reference>